<dbReference type="EMBL" id="CAJOBQ010000375">
    <property type="protein sequence ID" value="CAF4341102.1"/>
    <property type="molecule type" value="Genomic_DNA"/>
</dbReference>
<evidence type="ECO:0000256" key="1">
    <source>
        <dbReference type="SAM" id="MobiDB-lite"/>
    </source>
</evidence>
<feature type="compositionally biased region" description="Polar residues" evidence="1">
    <location>
        <begin position="27"/>
        <end position="39"/>
    </location>
</feature>
<organism evidence="2 3">
    <name type="scientific">Rotaria socialis</name>
    <dbReference type="NCBI Taxonomy" id="392032"/>
    <lineage>
        <taxon>Eukaryota</taxon>
        <taxon>Metazoa</taxon>
        <taxon>Spiralia</taxon>
        <taxon>Gnathifera</taxon>
        <taxon>Rotifera</taxon>
        <taxon>Eurotatoria</taxon>
        <taxon>Bdelloidea</taxon>
        <taxon>Philodinida</taxon>
        <taxon>Philodinidae</taxon>
        <taxon>Rotaria</taxon>
    </lineage>
</organism>
<feature type="region of interest" description="Disordered" evidence="1">
    <location>
        <begin position="1"/>
        <end position="48"/>
    </location>
</feature>
<dbReference type="Proteomes" id="UP000663862">
    <property type="component" value="Unassembled WGS sequence"/>
</dbReference>
<proteinExistence type="predicted"/>
<accession>A0A820KIJ9</accession>
<evidence type="ECO:0000313" key="2">
    <source>
        <dbReference type="EMBL" id="CAF4341102.1"/>
    </source>
</evidence>
<dbReference type="AlphaFoldDB" id="A0A820KIJ9"/>
<protein>
    <submittedName>
        <fullName evidence="2">Uncharacterized protein</fullName>
    </submittedName>
</protein>
<comment type="caution">
    <text evidence="2">The sequence shown here is derived from an EMBL/GenBank/DDBJ whole genome shotgun (WGS) entry which is preliminary data.</text>
</comment>
<evidence type="ECO:0000313" key="3">
    <source>
        <dbReference type="Proteomes" id="UP000663862"/>
    </source>
</evidence>
<name>A0A820KIJ9_9BILA</name>
<reference evidence="2" key="1">
    <citation type="submission" date="2021-02" db="EMBL/GenBank/DDBJ databases">
        <authorList>
            <person name="Nowell W R."/>
        </authorList>
    </citation>
    <scope>NUCLEOTIDE SEQUENCE</scope>
</reference>
<gene>
    <name evidence="2" type="ORF">TSG867_LOCUS8875</name>
</gene>
<sequence>MATTYQNLPRSLGRPPVQKSRTKKTTTHQLNSKTTNNPNGIKIRFGNNSSQNSIYKPASILKKASHLRQPLYSENFSENMFNWHQPTDLEPMRARRFYSPIRTPPRLRTLITPPGIEPYRNRYNLRRFTSPLPTVDNLHSPSTGLGTWGLNSTDYNVTSNANLIRRYPSPLSQYGLGSGLSRRKKSYIVVPHLNKLLSPPVSNSIGGSYLIPPRRIAPFYYPNSHYAYRDREPFDYLFVRHNEAFANHYVNDFIGRYIEDKLLPDILLEAITELDAEKKQHDKFYRSDIHRYNAELTSRMNREELDEKYITILKFFHTIQHQPTIFSLLSDQWVRELGYQHGFVSRSNFDSNISSLRPLNAKQDIYMRATNQLRYYDLPTDVQGDFLTNTNQYMLRELDNQEYSHQSHQASTVIDNYDDMYDTSQRPIDEVQYRAIENHAQSKLLDTILLDQLTRKCIKQKGSSVDVDDASRLLDGTLLHNLIDQYQDIDESRSKGFDNYSSTKFH</sequence>